<keyword evidence="3" id="KW-1185">Reference proteome</keyword>
<protein>
    <submittedName>
        <fullName evidence="2">TIGR03915 family putative DNA repair protein</fullName>
    </submittedName>
</protein>
<comment type="caution">
    <text evidence="2">The sequence shown here is derived from an EMBL/GenBank/DDBJ whole genome shotgun (WGS) entry which is preliminary data.</text>
</comment>
<evidence type="ECO:0000259" key="1">
    <source>
        <dbReference type="Pfam" id="PF13566"/>
    </source>
</evidence>
<dbReference type="InterPro" id="IPR023875">
    <property type="entry name" value="DNA_repair_put"/>
</dbReference>
<reference evidence="2 3" key="1">
    <citation type="submission" date="2024-11" db="EMBL/GenBank/DDBJ databases">
        <authorList>
            <person name="Heng Y.C."/>
            <person name="Lim A.C.H."/>
            <person name="Lee J.K.Y."/>
            <person name="Kittelmann S."/>
        </authorList>
    </citation>
    <scope>NUCLEOTIDE SEQUENCE [LARGE SCALE GENOMIC DNA]</scope>
    <source>
        <strain evidence="2 3">WILCCON 0185</strain>
    </source>
</reference>
<dbReference type="NCBIfam" id="TIGR03915">
    <property type="entry name" value="SAM_7_link_chp"/>
    <property type="match status" value="1"/>
</dbReference>
<proteinExistence type="predicted"/>
<organism evidence="2 3">
    <name type="scientific">Candidatus Clostridium stratigraminis</name>
    <dbReference type="NCBI Taxonomy" id="3381661"/>
    <lineage>
        <taxon>Bacteria</taxon>
        <taxon>Bacillati</taxon>
        <taxon>Bacillota</taxon>
        <taxon>Clostridia</taxon>
        <taxon>Eubacteriales</taxon>
        <taxon>Clostridiaceae</taxon>
        <taxon>Clostridium</taxon>
    </lineage>
</organism>
<dbReference type="EMBL" id="JBJHZZ010000001">
    <property type="protein sequence ID" value="MFL0245839.1"/>
    <property type="molecule type" value="Genomic_DNA"/>
</dbReference>
<evidence type="ECO:0000313" key="2">
    <source>
        <dbReference type="EMBL" id="MFL0245839.1"/>
    </source>
</evidence>
<sequence>MICYVFDGSFEGLLTSIYEAYYTKERIEEIVPSSEFQPTLLTEPKYIETNEVKSSKVYAAIKNKISAKALELIYHVYLSEIDGCCSLIYNYVRLGFKLGSKINLFLHEDTVLNIHNISNKVTNECHRMLGFVRFKFIDNIYYSSIEPDHNIVGLIAPHFSERLPKERWIIHDLKRNLAVFYNKKEWILTTFTSKNIDSLTIKEESELYESLWKDFFNTIAIVDRTNPAYQKRNMPKRYWKHLTEFEK</sequence>
<dbReference type="Proteomes" id="UP001623591">
    <property type="component" value="Unassembled WGS sequence"/>
</dbReference>
<dbReference type="RefSeq" id="WP_406768295.1">
    <property type="nucleotide sequence ID" value="NZ_JBJHZZ010000001.1"/>
</dbReference>
<name>A0ABW8SZJ7_9CLOT</name>
<evidence type="ECO:0000313" key="3">
    <source>
        <dbReference type="Proteomes" id="UP001623591"/>
    </source>
</evidence>
<gene>
    <name evidence="2" type="ORF">ACJDUG_02465</name>
</gene>
<dbReference type="InterPro" id="IPR025404">
    <property type="entry name" value="DUF4130"/>
</dbReference>
<accession>A0ABW8SZJ7</accession>
<dbReference type="Pfam" id="PF13566">
    <property type="entry name" value="DUF4130"/>
    <property type="match status" value="1"/>
</dbReference>
<feature type="domain" description="DUF4130" evidence="1">
    <location>
        <begin position="86"/>
        <end position="244"/>
    </location>
</feature>